<protein>
    <submittedName>
        <fullName evidence="2">Phytanoyl-CoA dioxygenase family protein</fullName>
    </submittedName>
</protein>
<accession>A0A8F9XKG1</accession>
<dbReference type="InterPro" id="IPR008775">
    <property type="entry name" value="Phytyl_CoA_dOase-like"/>
</dbReference>
<dbReference type="GO" id="GO:0016706">
    <property type="term" value="F:2-oxoglutarate-dependent dioxygenase activity"/>
    <property type="evidence" value="ECO:0007669"/>
    <property type="project" value="UniProtKB-ARBA"/>
</dbReference>
<dbReference type="AlphaFoldDB" id="A0A8F9XKG1"/>
<keyword evidence="2" id="KW-0223">Dioxygenase</keyword>
<dbReference type="Gene3D" id="2.60.120.620">
    <property type="entry name" value="q2cbj1_9rhob like domain"/>
    <property type="match status" value="1"/>
</dbReference>
<evidence type="ECO:0000313" key="2">
    <source>
        <dbReference type="EMBL" id="QYM79658.1"/>
    </source>
</evidence>
<dbReference type="GO" id="GO:0005506">
    <property type="term" value="F:iron ion binding"/>
    <property type="evidence" value="ECO:0007669"/>
    <property type="project" value="UniProtKB-ARBA"/>
</dbReference>
<keyword evidence="3" id="KW-1185">Reference proteome</keyword>
<dbReference type="Pfam" id="PF05721">
    <property type="entry name" value="PhyH"/>
    <property type="match status" value="1"/>
</dbReference>
<reference evidence="2" key="1">
    <citation type="submission" date="2021-08" db="EMBL/GenBank/DDBJ databases">
        <title>Genome of a novel bacterium of the phylum Verrucomicrobia, Oleiharenicola sp. KSB-15.</title>
        <authorList>
            <person name="Chung J.-H."/>
            <person name="Ahn J.-H."/>
            <person name="Yoon Y."/>
            <person name="Kim D.-Y."/>
            <person name="An S.-H."/>
            <person name="Park I."/>
            <person name="Yeon J."/>
        </authorList>
    </citation>
    <scope>NUCLEOTIDE SEQUENCE</scope>
    <source>
        <strain evidence="2">KSB-15</strain>
    </source>
</reference>
<dbReference type="SUPFAM" id="SSF51197">
    <property type="entry name" value="Clavaminate synthase-like"/>
    <property type="match status" value="1"/>
</dbReference>
<sequence>MSTPTPEQQRSFFETFGFLKFPGLVKAELPQILAEFEAVFPQLGIKHDGTKRTMIISFVDQRAGLSALLDHPGVLAAVSNLIGPDFNYVSSDGNYYTGETSWHRDSLYKSNSYIKIAFYLDKVTRDSGALRVLPGSHRDEVQETWDDDELRASATRWGVEMRDLPAHALESEPGDMLVFSHRLRHASFGGGHSRRMFTMNLGRRAKTPQEVDDLISYVANQWSGYVPAPYGPAMLETATPARRVHLTQGPEYWEAGIARRKERAGKGA</sequence>
<comment type="cofactor">
    <cofactor evidence="1">
        <name>Fe(2+)</name>
        <dbReference type="ChEBI" id="CHEBI:29033"/>
    </cofactor>
</comment>
<dbReference type="RefSeq" id="WP_220163838.1">
    <property type="nucleotide sequence ID" value="NZ_CP080507.1"/>
</dbReference>
<dbReference type="KEGG" id="ole:K0B96_03295"/>
<dbReference type="Proteomes" id="UP000825051">
    <property type="component" value="Chromosome"/>
</dbReference>
<gene>
    <name evidence="2" type="ORF">K0B96_03295</name>
</gene>
<organism evidence="2 3">
    <name type="scientific">Horticoccus luteus</name>
    <dbReference type="NCBI Taxonomy" id="2862869"/>
    <lineage>
        <taxon>Bacteria</taxon>
        <taxon>Pseudomonadati</taxon>
        <taxon>Verrucomicrobiota</taxon>
        <taxon>Opitutia</taxon>
        <taxon>Opitutales</taxon>
        <taxon>Opitutaceae</taxon>
        <taxon>Horticoccus</taxon>
    </lineage>
</organism>
<name>A0A8F9XKG1_9BACT</name>
<dbReference type="EMBL" id="CP080507">
    <property type="protein sequence ID" value="QYM79658.1"/>
    <property type="molecule type" value="Genomic_DNA"/>
</dbReference>
<proteinExistence type="predicted"/>
<dbReference type="PANTHER" id="PTHR20883:SF48">
    <property type="entry name" value="ECTOINE DIOXYGENASE"/>
    <property type="match status" value="1"/>
</dbReference>
<evidence type="ECO:0000256" key="1">
    <source>
        <dbReference type="ARBA" id="ARBA00001954"/>
    </source>
</evidence>
<evidence type="ECO:0000313" key="3">
    <source>
        <dbReference type="Proteomes" id="UP000825051"/>
    </source>
</evidence>
<dbReference type="PANTHER" id="PTHR20883">
    <property type="entry name" value="PHYTANOYL-COA DIOXYGENASE DOMAIN CONTAINING 1"/>
    <property type="match status" value="1"/>
</dbReference>
<keyword evidence="2" id="KW-0560">Oxidoreductase</keyword>